<dbReference type="GO" id="GO:0003677">
    <property type="term" value="F:DNA binding"/>
    <property type="evidence" value="ECO:0007669"/>
    <property type="project" value="UniProtKB-KW"/>
</dbReference>
<proteinExistence type="predicted"/>
<dbReference type="PATRIC" id="fig|1423747.3.peg.1326"/>
<dbReference type="PANTHER" id="PTHR35790">
    <property type="entry name" value="HTH-TYPE TRANSCRIPTIONAL REGULATOR PCHR"/>
    <property type="match status" value="1"/>
</dbReference>
<dbReference type="Gene3D" id="1.10.10.10">
    <property type="entry name" value="Winged helix-like DNA-binding domain superfamily/Winged helix DNA-binding domain"/>
    <property type="match status" value="1"/>
</dbReference>
<dbReference type="InterPro" id="IPR036390">
    <property type="entry name" value="WH_DNA-bd_sf"/>
</dbReference>
<keyword evidence="3" id="KW-0804">Transcription</keyword>
<evidence type="ECO:0000259" key="4">
    <source>
        <dbReference type="PROSITE" id="PS50995"/>
    </source>
</evidence>
<evidence type="ECO:0000256" key="3">
    <source>
        <dbReference type="ARBA" id="ARBA00023163"/>
    </source>
</evidence>
<evidence type="ECO:0000313" key="5">
    <source>
        <dbReference type="EMBL" id="KRL60463.1"/>
    </source>
</evidence>
<dbReference type="InterPro" id="IPR052067">
    <property type="entry name" value="Metal_resp_HTH_trans_reg"/>
</dbReference>
<dbReference type="STRING" id="1423747.FC69_GL001300"/>
<dbReference type="Pfam" id="PF01047">
    <property type="entry name" value="MarR"/>
    <property type="match status" value="1"/>
</dbReference>
<dbReference type="eggNOG" id="COG1846">
    <property type="taxonomic scope" value="Bacteria"/>
</dbReference>
<dbReference type="Proteomes" id="UP000051264">
    <property type="component" value="Unassembled WGS sequence"/>
</dbReference>
<evidence type="ECO:0000256" key="1">
    <source>
        <dbReference type="ARBA" id="ARBA00023015"/>
    </source>
</evidence>
<evidence type="ECO:0000256" key="2">
    <source>
        <dbReference type="ARBA" id="ARBA00023125"/>
    </source>
</evidence>
<sequence>MSLINDLIQTLNQFISADRRNDQEKQWVQAQVTDSKLRQLLTRLSTRDIKIISQIGQEAICYIKTLPTAVNASQATISRTISRLEKDGLVAKYRNINNDKELLVRLTEIGQTIAELHTQLDQQLATDLESIAADYSPEELQRFTELMQRINQHQLPAIK</sequence>
<comment type="caution">
    <text evidence="5">The sequence shown here is derived from an EMBL/GenBank/DDBJ whole genome shotgun (WGS) entry which is preliminary data.</text>
</comment>
<dbReference type="GO" id="GO:0003700">
    <property type="term" value="F:DNA-binding transcription factor activity"/>
    <property type="evidence" value="ECO:0007669"/>
    <property type="project" value="InterPro"/>
</dbReference>
<protein>
    <recommendedName>
        <fullName evidence="4">HTH marR-type domain-containing protein</fullName>
    </recommendedName>
</protein>
<gene>
    <name evidence="5" type="ORF">FC69_GL001300</name>
</gene>
<dbReference type="RefSeq" id="WP_025083804.1">
    <property type="nucleotide sequence ID" value="NZ_AZEX01000036.1"/>
</dbReference>
<evidence type="ECO:0000313" key="6">
    <source>
        <dbReference type="Proteomes" id="UP000051264"/>
    </source>
</evidence>
<keyword evidence="1" id="KW-0805">Transcription regulation</keyword>
<keyword evidence="2" id="KW-0238">DNA-binding</keyword>
<reference evidence="5 6" key="1">
    <citation type="journal article" date="2015" name="Genome Announc.">
        <title>Expanding the biotechnology potential of lactobacilli through comparative genomics of 213 strains and associated genera.</title>
        <authorList>
            <person name="Sun Z."/>
            <person name="Harris H.M."/>
            <person name="McCann A."/>
            <person name="Guo C."/>
            <person name="Argimon S."/>
            <person name="Zhang W."/>
            <person name="Yang X."/>
            <person name="Jeffery I.B."/>
            <person name="Cooney J.C."/>
            <person name="Kagawa T.F."/>
            <person name="Liu W."/>
            <person name="Song Y."/>
            <person name="Salvetti E."/>
            <person name="Wrobel A."/>
            <person name="Rasinkangas P."/>
            <person name="Parkhill J."/>
            <person name="Rea M.C."/>
            <person name="O'Sullivan O."/>
            <person name="Ritari J."/>
            <person name="Douillard F.P."/>
            <person name="Paul Ross R."/>
            <person name="Yang R."/>
            <person name="Briner A.E."/>
            <person name="Felis G.E."/>
            <person name="de Vos W.M."/>
            <person name="Barrangou R."/>
            <person name="Klaenhammer T.R."/>
            <person name="Caufield P.W."/>
            <person name="Cui Y."/>
            <person name="Zhang H."/>
            <person name="O'Toole P.W."/>
        </authorList>
    </citation>
    <scope>NUCLEOTIDE SEQUENCE [LARGE SCALE GENOMIC DNA]</scope>
    <source>
        <strain evidence="5 6">DSM 14340</strain>
    </source>
</reference>
<dbReference type="InterPro" id="IPR036388">
    <property type="entry name" value="WH-like_DNA-bd_sf"/>
</dbReference>
<dbReference type="EMBL" id="AZEX01000036">
    <property type="protein sequence ID" value="KRL60463.1"/>
    <property type="molecule type" value="Genomic_DNA"/>
</dbReference>
<feature type="domain" description="HTH marR-type" evidence="4">
    <location>
        <begin position="4"/>
        <end position="152"/>
    </location>
</feature>
<dbReference type="PROSITE" id="PS50995">
    <property type="entry name" value="HTH_MARR_2"/>
    <property type="match status" value="1"/>
</dbReference>
<dbReference type="InterPro" id="IPR000835">
    <property type="entry name" value="HTH_MarR-typ"/>
</dbReference>
<organism evidence="5 6">
    <name type="scientific">Latilactobacillus fuchuensis DSM 14340 = JCM 11249</name>
    <dbReference type="NCBI Taxonomy" id="1423747"/>
    <lineage>
        <taxon>Bacteria</taxon>
        <taxon>Bacillati</taxon>
        <taxon>Bacillota</taxon>
        <taxon>Bacilli</taxon>
        <taxon>Lactobacillales</taxon>
        <taxon>Lactobacillaceae</taxon>
        <taxon>Latilactobacillus</taxon>
    </lineage>
</organism>
<name>A0A0R1RTC9_9LACO</name>
<dbReference type="SMART" id="SM00347">
    <property type="entry name" value="HTH_MARR"/>
    <property type="match status" value="1"/>
</dbReference>
<dbReference type="AlphaFoldDB" id="A0A0R1RTC9"/>
<dbReference type="PANTHER" id="PTHR35790:SF4">
    <property type="entry name" value="HTH-TYPE TRANSCRIPTIONAL REGULATOR PCHR"/>
    <property type="match status" value="1"/>
</dbReference>
<dbReference type="OrthoDB" id="2296872at2"/>
<dbReference type="SUPFAM" id="SSF46785">
    <property type="entry name" value="Winged helix' DNA-binding domain"/>
    <property type="match status" value="1"/>
</dbReference>
<accession>A0A0R1RTC9</accession>